<comment type="caution">
    <text evidence="1">The sequence shown here is derived from an EMBL/GenBank/DDBJ whole genome shotgun (WGS) entry which is preliminary data.</text>
</comment>
<feature type="non-terminal residue" evidence="1">
    <location>
        <position position="1"/>
    </location>
</feature>
<evidence type="ECO:0000313" key="1">
    <source>
        <dbReference type="EMBL" id="GIQ92893.1"/>
    </source>
</evidence>
<reference evidence="1 2" key="1">
    <citation type="journal article" date="2018" name="PLoS ONE">
        <title>The draft genome of Kipferlia bialata reveals reductive genome evolution in fornicate parasites.</title>
        <authorList>
            <person name="Tanifuji G."/>
            <person name="Takabayashi S."/>
            <person name="Kume K."/>
            <person name="Takagi M."/>
            <person name="Nakayama T."/>
            <person name="Kamikawa R."/>
            <person name="Inagaki Y."/>
            <person name="Hashimoto T."/>
        </authorList>
    </citation>
    <scope>NUCLEOTIDE SEQUENCE [LARGE SCALE GENOMIC DNA]</scope>
    <source>
        <strain evidence="1">NY0173</strain>
    </source>
</reference>
<organism evidence="1 2">
    <name type="scientific">Kipferlia bialata</name>
    <dbReference type="NCBI Taxonomy" id="797122"/>
    <lineage>
        <taxon>Eukaryota</taxon>
        <taxon>Metamonada</taxon>
        <taxon>Carpediemonas-like organisms</taxon>
        <taxon>Kipferlia</taxon>
    </lineage>
</organism>
<evidence type="ECO:0000313" key="2">
    <source>
        <dbReference type="Proteomes" id="UP000265618"/>
    </source>
</evidence>
<dbReference type="Proteomes" id="UP000265618">
    <property type="component" value="Unassembled WGS sequence"/>
</dbReference>
<proteinExistence type="predicted"/>
<gene>
    <name evidence="1" type="ORF">KIPB_016943</name>
</gene>
<accession>A0A9K3GRS0</accession>
<dbReference type="EMBL" id="BDIP01010853">
    <property type="protein sequence ID" value="GIQ92893.1"/>
    <property type="molecule type" value="Genomic_DNA"/>
</dbReference>
<sequence length="56" mass="5790">MGQAVAVGASWAALGGYSEGIGCRVTLYNLNAQKGIWEIGPSFESVGNASGVYNHM</sequence>
<name>A0A9K3GRS0_9EUKA</name>
<keyword evidence="2" id="KW-1185">Reference proteome</keyword>
<dbReference type="AlphaFoldDB" id="A0A9K3GRS0"/>
<protein>
    <submittedName>
        <fullName evidence="1">Uncharacterized protein</fullName>
    </submittedName>
</protein>